<dbReference type="HOGENOM" id="CLU_632581_0_0_6"/>
<dbReference type="InterPro" id="IPR031709">
    <property type="entry name" value="PutAbiC"/>
</dbReference>
<name>N8WTR4_ACIGI</name>
<sequence length="433" mass="51427">MFTKHKDKILAIFIIIFIFVAFLLFIYFSTFNYISTDTAVWGAFGDYIGGILNPIFAFLSFSALLITLIYQNKQLSQNQEILKETKKAIEQNENALKLNQEALELNRNELAISNEQLGLSAKAHVEIEKTQKIQQFDMLFATLLNELNTVNKNFNEKKLLDEFYLIFNNTLTLEHKQVELRKKYLLTRYFILLYQSLKLISSNEFLIANEKKKYSNILRASIENSLLQLLMLNCHCNGYEDDFNEFYDFLKEFSFLEHMDFSHQYSSQEKHNFDLILCLRNYDKKVFGKNIYISEVKKLWYYKIFNKNDKIETLEELFNFIVVNNYIENKITRTGFEFEFKFTLGRNEIIKKMVICIKEIDTGIIKEFMLNELEFEVDDIKLVAKNISSDIDIYFNYGNHKLELYVRFNYPEMTFKESGFSKKINITDLIKLQ</sequence>
<gene>
    <name evidence="3" type="ORF">F964_04106</name>
</gene>
<evidence type="ECO:0008006" key="5">
    <source>
        <dbReference type="Google" id="ProtNLM"/>
    </source>
</evidence>
<protein>
    <recommendedName>
        <fullName evidence="5">Phage abortive infection protein</fullName>
    </recommendedName>
</protein>
<keyword evidence="1" id="KW-0175">Coiled coil</keyword>
<proteinExistence type="predicted"/>
<evidence type="ECO:0000313" key="4">
    <source>
        <dbReference type="Proteomes" id="UP000013148"/>
    </source>
</evidence>
<feature type="transmembrane region" description="Helical" evidence="2">
    <location>
        <begin position="9"/>
        <end position="28"/>
    </location>
</feature>
<comment type="caution">
    <text evidence="3">The sequence shown here is derived from an EMBL/GenBank/DDBJ whole genome shotgun (WGS) entry which is preliminary data.</text>
</comment>
<dbReference type="PATRIC" id="fig|1217656.3.peg.4044"/>
<dbReference type="Pfam" id="PF16872">
    <property type="entry name" value="putAbiC"/>
    <property type="match status" value="1"/>
</dbReference>
<feature type="coiled-coil region" evidence="1">
    <location>
        <begin position="72"/>
        <end position="108"/>
    </location>
</feature>
<dbReference type="EMBL" id="APPJ01000014">
    <property type="protein sequence ID" value="ENV15381.1"/>
    <property type="molecule type" value="Genomic_DNA"/>
</dbReference>
<keyword evidence="4" id="KW-1185">Reference proteome</keyword>
<evidence type="ECO:0000256" key="1">
    <source>
        <dbReference type="SAM" id="Coils"/>
    </source>
</evidence>
<feature type="transmembrane region" description="Helical" evidence="2">
    <location>
        <begin position="48"/>
        <end position="70"/>
    </location>
</feature>
<organism evidence="3 4">
    <name type="scientific">Acinetobacter guillouiae NIPH 991</name>
    <dbReference type="NCBI Taxonomy" id="1217656"/>
    <lineage>
        <taxon>Bacteria</taxon>
        <taxon>Pseudomonadati</taxon>
        <taxon>Pseudomonadota</taxon>
        <taxon>Gammaproteobacteria</taxon>
        <taxon>Moraxellales</taxon>
        <taxon>Moraxellaceae</taxon>
        <taxon>Acinetobacter</taxon>
    </lineage>
</organism>
<keyword evidence="2" id="KW-0472">Membrane</keyword>
<dbReference type="RefSeq" id="WP_004823169.1">
    <property type="nucleotide sequence ID" value="NZ_KB849456.1"/>
</dbReference>
<keyword evidence="2" id="KW-0812">Transmembrane</keyword>
<dbReference type="Proteomes" id="UP000013148">
    <property type="component" value="Unassembled WGS sequence"/>
</dbReference>
<keyword evidence="2" id="KW-1133">Transmembrane helix</keyword>
<evidence type="ECO:0000313" key="3">
    <source>
        <dbReference type="EMBL" id="ENV15381.1"/>
    </source>
</evidence>
<reference evidence="3 4" key="1">
    <citation type="submission" date="2013-02" db="EMBL/GenBank/DDBJ databases">
        <title>The Genome Sequence of Acinetobacter guillouiae NIPH 991.</title>
        <authorList>
            <consortium name="The Broad Institute Genome Sequencing Platform"/>
            <consortium name="The Broad Institute Genome Sequencing Center for Infectious Disease"/>
            <person name="Cerqueira G."/>
            <person name="Feldgarden M."/>
            <person name="Courvalin P."/>
            <person name="Perichon B."/>
            <person name="Grillot-Courvalin C."/>
            <person name="Clermont D."/>
            <person name="Rocha E."/>
            <person name="Yoon E.-J."/>
            <person name="Nemec A."/>
            <person name="Walker B."/>
            <person name="Young S.K."/>
            <person name="Zeng Q."/>
            <person name="Gargeya S."/>
            <person name="Fitzgerald M."/>
            <person name="Haas B."/>
            <person name="Abouelleil A."/>
            <person name="Alvarado L."/>
            <person name="Arachchi H.M."/>
            <person name="Berlin A.M."/>
            <person name="Chapman S.B."/>
            <person name="Dewar J."/>
            <person name="Goldberg J."/>
            <person name="Griggs A."/>
            <person name="Gujja S."/>
            <person name="Hansen M."/>
            <person name="Howarth C."/>
            <person name="Imamovic A."/>
            <person name="Larimer J."/>
            <person name="McCowan C."/>
            <person name="Murphy C."/>
            <person name="Neiman D."/>
            <person name="Pearson M."/>
            <person name="Priest M."/>
            <person name="Roberts A."/>
            <person name="Saif S."/>
            <person name="Shea T."/>
            <person name="Sisk P."/>
            <person name="Sykes S."/>
            <person name="Wortman J."/>
            <person name="Nusbaum C."/>
            <person name="Birren B."/>
        </authorList>
    </citation>
    <scope>NUCLEOTIDE SEQUENCE [LARGE SCALE GENOMIC DNA]</scope>
    <source>
        <strain evidence="3 4">NIPH 991</strain>
    </source>
</reference>
<evidence type="ECO:0000256" key="2">
    <source>
        <dbReference type="SAM" id="Phobius"/>
    </source>
</evidence>
<dbReference type="AlphaFoldDB" id="N8WTR4"/>
<dbReference type="eggNOG" id="ENOG5030KKV">
    <property type="taxonomic scope" value="Bacteria"/>
</dbReference>
<accession>N8WTR4</accession>